<feature type="transmembrane region" description="Helical" evidence="1">
    <location>
        <begin position="207"/>
        <end position="230"/>
    </location>
</feature>
<feature type="transmembrane region" description="Helical" evidence="1">
    <location>
        <begin position="304"/>
        <end position="324"/>
    </location>
</feature>
<keyword evidence="1" id="KW-1133">Transmembrane helix</keyword>
<keyword evidence="1" id="KW-0472">Membrane</keyword>
<feature type="transmembrane region" description="Helical" evidence="1">
    <location>
        <begin position="52"/>
        <end position="73"/>
    </location>
</feature>
<evidence type="ECO:0000313" key="2">
    <source>
        <dbReference type="EMBL" id="MCO6160508.1"/>
    </source>
</evidence>
<keyword evidence="1" id="KW-0812">Transmembrane</keyword>
<accession>A0ABT1CI13</accession>
<name>A0ABT1CI13_9PROT</name>
<sequence length="531" mass="56400">MPVSRHNDDAIRRISLLFCQDETLFPTFALALLPVCFAIRLSAMFGQSHALILLRLAALIAQIVIAGWAACGLHEIHLGPLALDPLRGCWLLLWSIACFSPALKDKPVSAASGALGLICASPALSLICFMPCLIEGRSPSSASRLQRWKLGFLAPGGCLAVVAAIIPALGPLAPAFSLVLLPGFIDLPVLAYALLVPGLLAQHGFFWPVALCILGSGLCLLLPVRLALTFWPVLLLGLTLSARAGGLPDSALAGGEAFILALALSASDRITGFFRTPLPPLAGFLPFWLGLHCVSGLAGLSPSWTAGAMILSLVIGLLMVRAWLETWQSLSGKRRVPLSDPVRSDHDSMAGEIPTPGYSPAVWADRAAMPALTLGLCLSICPGLLLGLVHEAVQHVAGVAPELWRSWPIWSIAGGDGAFWYPALIFAVPALLAPFVMPHLAAHLPTHIPLLTDWPLPGFRLRLPWGLRRVMASRRHLMRDIAGRVMHHSAQASADGSAPAAGRLGGVLNRQILPLWLVLLACALAWLGWAA</sequence>
<protein>
    <recommendedName>
        <fullName evidence="4">NADH:quinone oxidoreductase/Mrp antiporter membrane subunit domain-containing protein</fullName>
    </recommendedName>
</protein>
<gene>
    <name evidence="2" type="ORF">NF685_10755</name>
</gene>
<evidence type="ECO:0000313" key="3">
    <source>
        <dbReference type="Proteomes" id="UP001523401"/>
    </source>
</evidence>
<dbReference type="Proteomes" id="UP001523401">
    <property type="component" value="Unassembled WGS sequence"/>
</dbReference>
<feature type="transmembrane region" description="Helical" evidence="1">
    <location>
        <begin position="512"/>
        <end position="529"/>
    </location>
</feature>
<feature type="transmembrane region" description="Helical" evidence="1">
    <location>
        <begin position="175"/>
        <end position="195"/>
    </location>
</feature>
<feature type="transmembrane region" description="Helical" evidence="1">
    <location>
        <begin position="250"/>
        <end position="266"/>
    </location>
</feature>
<evidence type="ECO:0000256" key="1">
    <source>
        <dbReference type="SAM" id="Phobius"/>
    </source>
</evidence>
<comment type="caution">
    <text evidence="2">The sequence shown here is derived from an EMBL/GenBank/DDBJ whole genome shotgun (WGS) entry which is preliminary data.</text>
</comment>
<feature type="transmembrane region" description="Helical" evidence="1">
    <location>
        <begin position="150"/>
        <end position="169"/>
    </location>
</feature>
<reference evidence="2 3" key="1">
    <citation type="submission" date="2022-06" db="EMBL/GenBank/DDBJ databases">
        <title>Whole-genome of Asaia lannensis strain LMG 27011T.</title>
        <authorList>
            <person name="Sombolestani A."/>
        </authorList>
    </citation>
    <scope>NUCLEOTIDE SEQUENCE [LARGE SCALE GENOMIC DNA]</scope>
    <source>
        <strain evidence="2 3">NBRC 102526</strain>
    </source>
</reference>
<feature type="transmembrane region" description="Helical" evidence="1">
    <location>
        <begin position="109"/>
        <end position="129"/>
    </location>
</feature>
<dbReference type="EMBL" id="JAMXQU010000008">
    <property type="protein sequence ID" value="MCO6160508.1"/>
    <property type="molecule type" value="Genomic_DNA"/>
</dbReference>
<feature type="transmembrane region" description="Helical" evidence="1">
    <location>
        <begin position="278"/>
        <end position="298"/>
    </location>
</feature>
<dbReference type="RefSeq" id="WP_252849594.1">
    <property type="nucleotide sequence ID" value="NZ_BAPW01000004.1"/>
</dbReference>
<feature type="transmembrane region" description="Helical" evidence="1">
    <location>
        <begin position="409"/>
        <end position="432"/>
    </location>
</feature>
<feature type="transmembrane region" description="Helical" evidence="1">
    <location>
        <begin position="23"/>
        <end position="46"/>
    </location>
</feature>
<evidence type="ECO:0008006" key="4">
    <source>
        <dbReference type="Google" id="ProtNLM"/>
    </source>
</evidence>
<keyword evidence="3" id="KW-1185">Reference proteome</keyword>
<proteinExistence type="predicted"/>
<organism evidence="2 3">
    <name type="scientific">Asaia lannensis NBRC 102526</name>
    <dbReference type="NCBI Taxonomy" id="1307926"/>
    <lineage>
        <taxon>Bacteria</taxon>
        <taxon>Pseudomonadati</taxon>
        <taxon>Pseudomonadota</taxon>
        <taxon>Alphaproteobacteria</taxon>
        <taxon>Acetobacterales</taxon>
        <taxon>Acetobacteraceae</taxon>
        <taxon>Asaia</taxon>
    </lineage>
</organism>